<evidence type="ECO:0000256" key="4">
    <source>
        <dbReference type="ARBA" id="ARBA00022679"/>
    </source>
</evidence>
<name>A0A1E3WEA0_9HYPH</name>
<evidence type="ECO:0000313" key="7">
    <source>
        <dbReference type="EMBL" id="ODS04121.1"/>
    </source>
</evidence>
<gene>
    <name evidence="7" type="ORF">AUC71_05715</name>
</gene>
<dbReference type="InterPro" id="IPR004358">
    <property type="entry name" value="Sig_transdc_His_kin-like_C"/>
</dbReference>
<dbReference type="PRINTS" id="PR00344">
    <property type="entry name" value="BCTRLSENSOR"/>
</dbReference>
<comment type="caution">
    <text evidence="7">The sequence shown here is derived from an EMBL/GenBank/DDBJ whole genome shotgun (WGS) entry which is preliminary data.</text>
</comment>
<dbReference type="PANTHER" id="PTHR43547">
    <property type="entry name" value="TWO-COMPONENT HISTIDINE KINASE"/>
    <property type="match status" value="1"/>
</dbReference>
<dbReference type="SMART" id="SM00387">
    <property type="entry name" value="HATPase_c"/>
    <property type="match status" value="1"/>
</dbReference>
<keyword evidence="5" id="KW-0418">Kinase</keyword>
<organism evidence="7 8">
    <name type="scientific">Methyloceanibacter marginalis</name>
    <dbReference type="NCBI Taxonomy" id="1774971"/>
    <lineage>
        <taxon>Bacteria</taxon>
        <taxon>Pseudomonadati</taxon>
        <taxon>Pseudomonadota</taxon>
        <taxon>Alphaproteobacteria</taxon>
        <taxon>Hyphomicrobiales</taxon>
        <taxon>Hyphomicrobiaceae</taxon>
        <taxon>Methyloceanibacter</taxon>
    </lineage>
</organism>
<keyword evidence="4" id="KW-0808">Transferase</keyword>
<dbReference type="PANTHER" id="PTHR43547:SF2">
    <property type="entry name" value="HYBRID SIGNAL TRANSDUCTION HISTIDINE KINASE C"/>
    <property type="match status" value="1"/>
</dbReference>
<proteinExistence type="predicted"/>
<dbReference type="RefSeq" id="WP_069622674.1">
    <property type="nucleotide sequence ID" value="NZ_LPWD01000010.1"/>
</dbReference>
<dbReference type="InterPro" id="IPR036890">
    <property type="entry name" value="HATPase_C_sf"/>
</dbReference>
<dbReference type="InterPro" id="IPR005467">
    <property type="entry name" value="His_kinase_dom"/>
</dbReference>
<feature type="domain" description="Histidine kinase" evidence="6">
    <location>
        <begin position="1"/>
        <end position="145"/>
    </location>
</feature>
<dbReference type="AlphaFoldDB" id="A0A1E3WEA0"/>
<evidence type="ECO:0000256" key="1">
    <source>
        <dbReference type="ARBA" id="ARBA00000085"/>
    </source>
</evidence>
<dbReference type="Gene3D" id="3.30.565.10">
    <property type="entry name" value="Histidine kinase-like ATPase, C-terminal domain"/>
    <property type="match status" value="1"/>
</dbReference>
<reference evidence="7 8" key="1">
    <citation type="journal article" date="2016" name="Environ. Microbiol.">
        <title>New Methyloceanibacter diversity from North Sea sediments includes methanotroph containing solely the soluble methane monooxygenase.</title>
        <authorList>
            <person name="Vekeman B."/>
            <person name="Kerckhof F.M."/>
            <person name="Cremers G."/>
            <person name="de Vos P."/>
            <person name="Vandamme P."/>
            <person name="Boon N."/>
            <person name="Op den Camp H.J."/>
            <person name="Heylen K."/>
        </authorList>
    </citation>
    <scope>NUCLEOTIDE SEQUENCE [LARGE SCALE GENOMIC DNA]</scope>
    <source>
        <strain evidence="7 8">R-67177</strain>
    </source>
</reference>
<dbReference type="FunFam" id="3.30.565.10:FF:000006">
    <property type="entry name" value="Sensor histidine kinase WalK"/>
    <property type="match status" value="1"/>
</dbReference>
<dbReference type="EMBL" id="LPWD01000010">
    <property type="protein sequence ID" value="ODS04121.1"/>
    <property type="molecule type" value="Genomic_DNA"/>
</dbReference>
<dbReference type="OrthoDB" id="9789238at2"/>
<dbReference type="SUPFAM" id="SSF55874">
    <property type="entry name" value="ATPase domain of HSP90 chaperone/DNA topoisomerase II/histidine kinase"/>
    <property type="match status" value="1"/>
</dbReference>
<dbReference type="GO" id="GO:0000155">
    <property type="term" value="F:phosphorelay sensor kinase activity"/>
    <property type="evidence" value="ECO:0007669"/>
    <property type="project" value="TreeGrafter"/>
</dbReference>
<dbReference type="EC" id="2.7.13.3" evidence="2"/>
<evidence type="ECO:0000256" key="3">
    <source>
        <dbReference type="ARBA" id="ARBA00022553"/>
    </source>
</evidence>
<comment type="catalytic activity">
    <reaction evidence="1">
        <text>ATP + protein L-histidine = ADP + protein N-phospho-L-histidine.</text>
        <dbReference type="EC" id="2.7.13.3"/>
    </reaction>
</comment>
<keyword evidence="3" id="KW-0597">Phosphoprotein</keyword>
<evidence type="ECO:0000259" key="6">
    <source>
        <dbReference type="PROSITE" id="PS50109"/>
    </source>
</evidence>
<evidence type="ECO:0000256" key="5">
    <source>
        <dbReference type="ARBA" id="ARBA00022777"/>
    </source>
</evidence>
<evidence type="ECO:0000313" key="8">
    <source>
        <dbReference type="Proteomes" id="UP000095042"/>
    </source>
</evidence>
<sequence>MVEKVCGDAKVIAHSKAVGITLANDSSHEMVRGDPARLRQLFLVLLDNAVRYSNSKGVIEVGVGRSNGKVTVQVSDSGVGIAAGELEGIFERFRRGGNATEMNEEGLGLGLPLAKAIVEAHKGRIEMESKEGEGTTVVVTLPADTEGGQA</sequence>
<dbReference type="Proteomes" id="UP000095042">
    <property type="component" value="Unassembled WGS sequence"/>
</dbReference>
<accession>A0A1E3WEA0</accession>
<evidence type="ECO:0000256" key="2">
    <source>
        <dbReference type="ARBA" id="ARBA00012438"/>
    </source>
</evidence>
<protein>
    <recommendedName>
        <fullName evidence="2">histidine kinase</fullName>
        <ecNumber evidence="2">2.7.13.3</ecNumber>
    </recommendedName>
</protein>
<dbReference type="Pfam" id="PF02518">
    <property type="entry name" value="HATPase_c"/>
    <property type="match status" value="1"/>
</dbReference>
<dbReference type="InterPro" id="IPR003594">
    <property type="entry name" value="HATPase_dom"/>
</dbReference>
<dbReference type="CDD" id="cd00075">
    <property type="entry name" value="HATPase"/>
    <property type="match status" value="1"/>
</dbReference>
<keyword evidence="8" id="KW-1185">Reference proteome</keyword>
<dbReference type="PROSITE" id="PS50109">
    <property type="entry name" value="HIS_KIN"/>
    <property type="match status" value="1"/>
</dbReference>